<evidence type="ECO:0000313" key="2">
    <source>
        <dbReference type="EMBL" id="MCI87846.1"/>
    </source>
</evidence>
<comment type="caution">
    <text evidence="2">The sequence shown here is derived from an EMBL/GenBank/DDBJ whole genome shotgun (WGS) entry which is preliminary data.</text>
</comment>
<organism evidence="2 3">
    <name type="scientific">Trifolium medium</name>
    <dbReference type="NCBI Taxonomy" id="97028"/>
    <lineage>
        <taxon>Eukaryota</taxon>
        <taxon>Viridiplantae</taxon>
        <taxon>Streptophyta</taxon>
        <taxon>Embryophyta</taxon>
        <taxon>Tracheophyta</taxon>
        <taxon>Spermatophyta</taxon>
        <taxon>Magnoliopsida</taxon>
        <taxon>eudicotyledons</taxon>
        <taxon>Gunneridae</taxon>
        <taxon>Pentapetalae</taxon>
        <taxon>rosids</taxon>
        <taxon>fabids</taxon>
        <taxon>Fabales</taxon>
        <taxon>Fabaceae</taxon>
        <taxon>Papilionoideae</taxon>
        <taxon>50 kb inversion clade</taxon>
        <taxon>NPAAA clade</taxon>
        <taxon>Hologalegina</taxon>
        <taxon>IRL clade</taxon>
        <taxon>Trifolieae</taxon>
        <taxon>Trifolium</taxon>
    </lineage>
</organism>
<reference evidence="2 3" key="1">
    <citation type="journal article" date="2018" name="Front. Plant Sci.">
        <title>Red Clover (Trifolium pratense) and Zigzag Clover (T. medium) - A Picture of Genomic Similarities and Differences.</title>
        <authorList>
            <person name="Dluhosova J."/>
            <person name="Istvanek J."/>
            <person name="Nedelnik J."/>
            <person name="Repkova J."/>
        </authorList>
    </citation>
    <scope>NUCLEOTIDE SEQUENCE [LARGE SCALE GENOMIC DNA]</scope>
    <source>
        <strain evidence="3">cv. 10/8</strain>
        <tissue evidence="2">Leaf</tissue>
    </source>
</reference>
<accession>A0A392VHG7</accession>
<sequence>CAAAPDCPSSSEEGSSSGSVLDSCPSAWNLFPQDTDSAAIIFLTTPR</sequence>
<proteinExistence type="predicted"/>
<feature type="region of interest" description="Disordered" evidence="1">
    <location>
        <begin position="1"/>
        <end position="21"/>
    </location>
</feature>
<evidence type="ECO:0000313" key="3">
    <source>
        <dbReference type="Proteomes" id="UP000265520"/>
    </source>
</evidence>
<evidence type="ECO:0000256" key="1">
    <source>
        <dbReference type="SAM" id="MobiDB-lite"/>
    </source>
</evidence>
<dbReference type="EMBL" id="LXQA011176851">
    <property type="protein sequence ID" value="MCI87846.1"/>
    <property type="molecule type" value="Genomic_DNA"/>
</dbReference>
<feature type="non-terminal residue" evidence="2">
    <location>
        <position position="1"/>
    </location>
</feature>
<dbReference type="AlphaFoldDB" id="A0A392VHG7"/>
<protein>
    <submittedName>
        <fullName evidence="2">Uncharacterized protein</fullName>
    </submittedName>
</protein>
<name>A0A392VHG7_9FABA</name>
<dbReference type="Proteomes" id="UP000265520">
    <property type="component" value="Unassembled WGS sequence"/>
</dbReference>
<feature type="compositionally biased region" description="Low complexity" evidence="1">
    <location>
        <begin position="9"/>
        <end position="19"/>
    </location>
</feature>
<keyword evidence="3" id="KW-1185">Reference proteome</keyword>